<feature type="compositionally biased region" description="Basic and acidic residues" evidence="1">
    <location>
        <begin position="223"/>
        <end position="239"/>
    </location>
</feature>
<evidence type="ECO:0000259" key="2">
    <source>
        <dbReference type="PROSITE" id="PS51186"/>
    </source>
</evidence>
<feature type="domain" description="N-acetyltransferase" evidence="2">
    <location>
        <begin position="11"/>
        <end position="217"/>
    </location>
</feature>
<dbReference type="InterPro" id="IPR052523">
    <property type="entry name" value="Trichothecene_AcTrans"/>
</dbReference>
<reference evidence="3" key="1">
    <citation type="submission" date="2023-06" db="EMBL/GenBank/DDBJ databases">
        <title>Genome-scale phylogeny and comparative genomics of the fungal order Sordariales.</title>
        <authorList>
            <consortium name="Lawrence Berkeley National Laboratory"/>
            <person name="Hensen N."/>
            <person name="Bonometti L."/>
            <person name="Westerberg I."/>
            <person name="Brannstrom I.O."/>
            <person name="Guillou S."/>
            <person name="Cros-Aarteil S."/>
            <person name="Calhoun S."/>
            <person name="Haridas S."/>
            <person name="Kuo A."/>
            <person name="Mondo S."/>
            <person name="Pangilinan J."/>
            <person name="Riley R."/>
            <person name="Labutti K."/>
            <person name="Andreopoulos B."/>
            <person name="Lipzen A."/>
            <person name="Chen C."/>
            <person name="Yanf M."/>
            <person name="Daum C."/>
            <person name="Ng V."/>
            <person name="Clum A."/>
            <person name="Steindorff A."/>
            <person name="Ohm R."/>
            <person name="Martin F."/>
            <person name="Silar P."/>
            <person name="Natvig D."/>
            <person name="Lalanne C."/>
            <person name="Gautier V."/>
            <person name="Ament-Velasquez S.L."/>
            <person name="Kruys A."/>
            <person name="Hutchinson M.I."/>
            <person name="Powell A.J."/>
            <person name="Barry K."/>
            <person name="Miller A.N."/>
            <person name="Grigoriev I.V."/>
            <person name="Debuchy R."/>
            <person name="Gladieux P."/>
            <person name="Thoren M.H."/>
            <person name="Johannesson H."/>
        </authorList>
    </citation>
    <scope>NUCLEOTIDE SEQUENCE</scope>
    <source>
        <strain evidence="3">PSN4</strain>
    </source>
</reference>
<proteinExistence type="predicted"/>
<comment type="caution">
    <text evidence="3">The sequence shown here is derived from an EMBL/GenBank/DDBJ whole genome shotgun (WGS) entry which is preliminary data.</text>
</comment>
<feature type="region of interest" description="Disordered" evidence="1">
    <location>
        <begin position="216"/>
        <end position="253"/>
    </location>
</feature>
<dbReference type="Gene3D" id="3.40.630.30">
    <property type="match status" value="1"/>
</dbReference>
<gene>
    <name evidence="3" type="ORF">QBC47DRAFT_392174</name>
</gene>
<evidence type="ECO:0000313" key="3">
    <source>
        <dbReference type="EMBL" id="KAK1751076.1"/>
    </source>
</evidence>
<dbReference type="SUPFAM" id="SSF55729">
    <property type="entry name" value="Acyl-CoA N-acyltransferases (Nat)"/>
    <property type="match status" value="1"/>
</dbReference>
<dbReference type="InterPro" id="IPR000182">
    <property type="entry name" value="GNAT_dom"/>
</dbReference>
<dbReference type="Proteomes" id="UP001239445">
    <property type="component" value="Unassembled WGS sequence"/>
</dbReference>
<dbReference type="PANTHER" id="PTHR42791:SF17">
    <property type="entry name" value="ACETYLTRANSFERASE, GNAT FAMILY FAMILY (AFU_ORTHOLOGUE AFUA_8G05690)"/>
    <property type="match status" value="1"/>
</dbReference>
<evidence type="ECO:0000256" key="1">
    <source>
        <dbReference type="SAM" id="MobiDB-lite"/>
    </source>
</evidence>
<dbReference type="Pfam" id="PF00583">
    <property type="entry name" value="Acetyltransf_1"/>
    <property type="match status" value="1"/>
</dbReference>
<dbReference type="InterPro" id="IPR016181">
    <property type="entry name" value="Acyl_CoA_acyltransferase"/>
</dbReference>
<accession>A0AAJ0F1D1</accession>
<dbReference type="CDD" id="cd04301">
    <property type="entry name" value="NAT_SF"/>
    <property type="match status" value="1"/>
</dbReference>
<dbReference type="PROSITE" id="PS51186">
    <property type="entry name" value="GNAT"/>
    <property type="match status" value="1"/>
</dbReference>
<evidence type="ECO:0000313" key="4">
    <source>
        <dbReference type="Proteomes" id="UP001239445"/>
    </source>
</evidence>
<dbReference type="EMBL" id="MU839843">
    <property type="protein sequence ID" value="KAK1751076.1"/>
    <property type="molecule type" value="Genomic_DNA"/>
</dbReference>
<name>A0AAJ0F1D1_9PEZI</name>
<feature type="compositionally biased region" description="Polar residues" evidence="1">
    <location>
        <begin position="244"/>
        <end position="253"/>
    </location>
</feature>
<dbReference type="AlphaFoldDB" id="A0AAJ0F1D1"/>
<organism evidence="3 4">
    <name type="scientific">Echria macrotheca</name>
    <dbReference type="NCBI Taxonomy" id="438768"/>
    <lineage>
        <taxon>Eukaryota</taxon>
        <taxon>Fungi</taxon>
        <taxon>Dikarya</taxon>
        <taxon>Ascomycota</taxon>
        <taxon>Pezizomycotina</taxon>
        <taxon>Sordariomycetes</taxon>
        <taxon>Sordariomycetidae</taxon>
        <taxon>Sordariales</taxon>
        <taxon>Schizotheciaceae</taxon>
        <taxon>Echria</taxon>
    </lineage>
</organism>
<dbReference type="GO" id="GO:0016747">
    <property type="term" value="F:acyltransferase activity, transferring groups other than amino-acyl groups"/>
    <property type="evidence" value="ECO:0007669"/>
    <property type="project" value="InterPro"/>
</dbReference>
<protein>
    <submittedName>
        <fullName evidence="3">Puromycin N-acetyltransferase</fullName>
    </submittedName>
</protein>
<sequence>MGFIVLPALIPDIRPVYDAYFAAFEADPDGKRLLDILFPDGFTSEEFRAAHTAATLNWWHTSPTQHTFKCVDLDNGAIIGMALCDVFASPQDAQERKNPGVGWLEGDRKERAEKVLNPLWEAREKAFGGKRYIYVHAFAVEPSHQARGAGAALVKAIVDLGNNSRLPIYLESSPGSEKLYQRMGFRRLPGEMGKVVHCAELLGTEQDVEVPLMMRVPDAAPEDQEREKERAARRAEKHSGVGRASTSVGTAEA</sequence>
<dbReference type="PANTHER" id="PTHR42791">
    <property type="entry name" value="GNAT FAMILY ACETYLTRANSFERASE"/>
    <property type="match status" value="1"/>
</dbReference>
<keyword evidence="4" id="KW-1185">Reference proteome</keyword>